<dbReference type="KEGG" id="phet:94289157"/>
<protein>
    <submittedName>
        <fullName evidence="1">Uncharacterized protein</fullName>
    </submittedName>
</protein>
<dbReference type="RefSeq" id="XP_067755524.1">
    <property type="nucleotide sequence ID" value="XM_067899080.1"/>
</dbReference>
<name>A0A836L8C9_9TRYP</name>
<dbReference type="SUPFAM" id="SSF52047">
    <property type="entry name" value="RNI-like"/>
    <property type="match status" value="1"/>
</dbReference>
<dbReference type="Gene3D" id="3.80.10.10">
    <property type="entry name" value="Ribonuclease Inhibitor"/>
    <property type="match status" value="1"/>
</dbReference>
<dbReference type="GeneID" id="94289157"/>
<reference evidence="1 2" key="1">
    <citation type="submission" date="2021-02" db="EMBL/GenBank/DDBJ databases">
        <title>Porcisia hertigi Genome sequencing and assembly.</title>
        <authorList>
            <person name="Almutairi H."/>
            <person name="Gatherer D."/>
        </authorList>
    </citation>
    <scope>NUCLEOTIDE SEQUENCE [LARGE SCALE GENOMIC DNA]</scope>
    <source>
        <strain evidence="1 2">C119</strain>
    </source>
</reference>
<sequence length="362" mass="40377">MSLSRQVLDRHRRCVNLRDQRGGLTTTVLRSLRNFLLHNNQYIHLYVSDNPLEGETIAELCALIRDHSYLTTLEVQCCGLSDKYFRFYFGPAIATMARLTSLDLSRNLGLTDSSAEMVARILIETEVETVRLLGTSFTEKGGRVIAKAAVNSPTLLFCELPFTVGKSVLEDIETFTSRNRAYRAMLDNAMKQYRCLQVRRTQLPLLPSLKHPEGVTVDKTDAPPPLKPLPLTSLPSLAPGVAHSVAENKADRQLRAFFSQGRRCAVNEGESVRQAQFLTTEAPSESHSAPLSLSSPLPSLMRGDQATKGAPDEVTLWDLVDPVISSTLNCLDLLYRQAQFPKHRSNAGMTVRDVHQRTRMNL</sequence>
<gene>
    <name evidence="1" type="ORF">JKF63_03058</name>
</gene>
<dbReference type="AlphaFoldDB" id="A0A836L8C9"/>
<evidence type="ECO:0000313" key="1">
    <source>
        <dbReference type="EMBL" id="KAG5498770.1"/>
    </source>
</evidence>
<organism evidence="1 2">
    <name type="scientific">Porcisia hertigi</name>
    <dbReference type="NCBI Taxonomy" id="2761500"/>
    <lineage>
        <taxon>Eukaryota</taxon>
        <taxon>Discoba</taxon>
        <taxon>Euglenozoa</taxon>
        <taxon>Kinetoplastea</taxon>
        <taxon>Metakinetoplastina</taxon>
        <taxon>Trypanosomatida</taxon>
        <taxon>Trypanosomatidae</taxon>
        <taxon>Leishmaniinae</taxon>
        <taxon>Porcisia</taxon>
    </lineage>
</organism>
<comment type="caution">
    <text evidence="1">The sequence shown here is derived from an EMBL/GenBank/DDBJ whole genome shotgun (WGS) entry which is preliminary data.</text>
</comment>
<dbReference type="Proteomes" id="UP000674318">
    <property type="component" value="Unassembled WGS sequence"/>
</dbReference>
<dbReference type="InterPro" id="IPR032675">
    <property type="entry name" value="LRR_dom_sf"/>
</dbReference>
<proteinExistence type="predicted"/>
<dbReference type="EMBL" id="JAFJZO010000030">
    <property type="protein sequence ID" value="KAG5498770.1"/>
    <property type="molecule type" value="Genomic_DNA"/>
</dbReference>
<evidence type="ECO:0000313" key="2">
    <source>
        <dbReference type="Proteomes" id="UP000674318"/>
    </source>
</evidence>
<keyword evidence="2" id="KW-1185">Reference proteome</keyword>
<dbReference type="OrthoDB" id="263254at2759"/>
<accession>A0A836L8C9</accession>